<evidence type="ECO:0000313" key="2">
    <source>
        <dbReference type="Proteomes" id="UP000821865"/>
    </source>
</evidence>
<protein>
    <submittedName>
        <fullName evidence="1">Uncharacterized protein</fullName>
    </submittedName>
</protein>
<gene>
    <name evidence="1" type="ORF">HPB49_022056</name>
</gene>
<proteinExistence type="predicted"/>
<accession>A0ACB8DR77</accession>
<reference evidence="1" key="1">
    <citation type="submission" date="2020-05" db="EMBL/GenBank/DDBJ databases">
        <title>Large-scale comparative analyses of tick genomes elucidate their genetic diversity and vector capacities.</title>
        <authorList>
            <person name="Jia N."/>
            <person name="Wang J."/>
            <person name="Shi W."/>
            <person name="Du L."/>
            <person name="Sun Y."/>
            <person name="Zhan W."/>
            <person name="Jiang J."/>
            <person name="Wang Q."/>
            <person name="Zhang B."/>
            <person name="Ji P."/>
            <person name="Sakyi L.B."/>
            <person name="Cui X."/>
            <person name="Yuan T."/>
            <person name="Jiang B."/>
            <person name="Yang W."/>
            <person name="Lam T.T.-Y."/>
            <person name="Chang Q."/>
            <person name="Ding S."/>
            <person name="Wang X."/>
            <person name="Zhu J."/>
            <person name="Ruan X."/>
            <person name="Zhao L."/>
            <person name="Wei J."/>
            <person name="Que T."/>
            <person name="Du C."/>
            <person name="Cheng J."/>
            <person name="Dai P."/>
            <person name="Han X."/>
            <person name="Huang E."/>
            <person name="Gao Y."/>
            <person name="Liu J."/>
            <person name="Shao H."/>
            <person name="Ye R."/>
            <person name="Li L."/>
            <person name="Wei W."/>
            <person name="Wang X."/>
            <person name="Wang C."/>
            <person name="Yang T."/>
            <person name="Huo Q."/>
            <person name="Li W."/>
            <person name="Guo W."/>
            <person name="Chen H."/>
            <person name="Zhou L."/>
            <person name="Ni X."/>
            <person name="Tian J."/>
            <person name="Zhou Y."/>
            <person name="Sheng Y."/>
            <person name="Liu T."/>
            <person name="Pan Y."/>
            <person name="Xia L."/>
            <person name="Li J."/>
            <person name="Zhao F."/>
            <person name="Cao W."/>
        </authorList>
    </citation>
    <scope>NUCLEOTIDE SEQUENCE</scope>
    <source>
        <strain evidence="1">Dsil-2018</strain>
    </source>
</reference>
<dbReference type="Proteomes" id="UP000821865">
    <property type="component" value="Chromosome 10"/>
</dbReference>
<dbReference type="EMBL" id="CM023479">
    <property type="protein sequence ID" value="KAH7974960.1"/>
    <property type="molecule type" value="Genomic_DNA"/>
</dbReference>
<comment type="caution">
    <text evidence="1">The sequence shown here is derived from an EMBL/GenBank/DDBJ whole genome shotgun (WGS) entry which is preliminary data.</text>
</comment>
<keyword evidence="2" id="KW-1185">Reference proteome</keyword>
<sequence length="189" mass="21793">MALEEFERHVSKKGGRYQAHLLIRAPGLDAGHNFSVARQRLLLQLRRFKQQPDLLAQYDKMIQTYFDECHAERVPDQDVSFKSSTYYMPHHGVTRRQAVTTELRVVIDASSHAPGLPALNSVLIEGPKMNDDLLKLLLNFRFHQIVMVADIKEYLQMVIRPEDRDALHFLWIAHLPTQHKPLSQLFSGG</sequence>
<name>A0ACB8DR77_DERSI</name>
<evidence type="ECO:0000313" key="1">
    <source>
        <dbReference type="EMBL" id="KAH7974960.1"/>
    </source>
</evidence>
<organism evidence="1 2">
    <name type="scientific">Dermacentor silvarum</name>
    <name type="common">Tick</name>
    <dbReference type="NCBI Taxonomy" id="543639"/>
    <lineage>
        <taxon>Eukaryota</taxon>
        <taxon>Metazoa</taxon>
        <taxon>Ecdysozoa</taxon>
        <taxon>Arthropoda</taxon>
        <taxon>Chelicerata</taxon>
        <taxon>Arachnida</taxon>
        <taxon>Acari</taxon>
        <taxon>Parasitiformes</taxon>
        <taxon>Ixodida</taxon>
        <taxon>Ixodoidea</taxon>
        <taxon>Ixodidae</taxon>
        <taxon>Rhipicephalinae</taxon>
        <taxon>Dermacentor</taxon>
    </lineage>
</organism>